<reference evidence="1 2" key="1">
    <citation type="submission" date="2020-12" db="EMBL/GenBank/DDBJ databases">
        <title>Geomonas sp. Red421, isolated from paddy soil.</title>
        <authorList>
            <person name="Xu Z."/>
            <person name="Zhang Z."/>
            <person name="Masuda Y."/>
            <person name="Itoh H."/>
            <person name="Senoo K."/>
        </authorList>
    </citation>
    <scope>NUCLEOTIDE SEQUENCE [LARGE SCALE GENOMIC DNA]</scope>
    <source>
        <strain evidence="1 2">Red421</strain>
    </source>
</reference>
<keyword evidence="2" id="KW-1185">Reference proteome</keyword>
<dbReference type="EMBL" id="JAEMHL010000021">
    <property type="protein sequence ID" value="MBJ6752684.1"/>
    <property type="molecule type" value="Genomic_DNA"/>
</dbReference>
<accession>A0ABS0YKM4</accession>
<name>A0ABS0YKM4_9BACT</name>
<gene>
    <name evidence="1" type="ORF">JFN91_20905</name>
</gene>
<organism evidence="1 2">
    <name type="scientific">Geomonas anaerohicana</name>
    <dbReference type="NCBI Taxonomy" id="2798583"/>
    <lineage>
        <taxon>Bacteria</taxon>
        <taxon>Pseudomonadati</taxon>
        <taxon>Thermodesulfobacteriota</taxon>
        <taxon>Desulfuromonadia</taxon>
        <taxon>Geobacterales</taxon>
        <taxon>Geobacteraceae</taxon>
        <taxon>Geomonas</taxon>
    </lineage>
</organism>
<evidence type="ECO:0000313" key="1">
    <source>
        <dbReference type="EMBL" id="MBJ6752684.1"/>
    </source>
</evidence>
<dbReference type="Proteomes" id="UP000614714">
    <property type="component" value="Unassembled WGS sequence"/>
</dbReference>
<dbReference type="RefSeq" id="WP_199391088.1">
    <property type="nucleotide sequence ID" value="NZ_JAEMHL010000021.1"/>
</dbReference>
<evidence type="ECO:0000313" key="2">
    <source>
        <dbReference type="Proteomes" id="UP000614714"/>
    </source>
</evidence>
<proteinExistence type="predicted"/>
<sequence length="99" mass="11516">MREIFKLVKAAMDQAKRDQDLEHFREISLALGIQEIDEGSPVSIRYCYQLFNQDAAIQGALRSYDQSGPFQNLPDINKIEMVLRQGGEVLERHYVEWED</sequence>
<protein>
    <submittedName>
        <fullName evidence="1">Uncharacterized protein</fullName>
    </submittedName>
</protein>
<comment type="caution">
    <text evidence="1">The sequence shown here is derived from an EMBL/GenBank/DDBJ whole genome shotgun (WGS) entry which is preliminary data.</text>
</comment>